<accession>A0A4Q9MB23</accession>
<dbReference type="EMBL" id="ML143498">
    <property type="protein sequence ID" value="TBU23657.1"/>
    <property type="molecule type" value="Genomic_DNA"/>
</dbReference>
<protein>
    <submittedName>
        <fullName evidence="2">Uncharacterized protein</fullName>
    </submittedName>
</protein>
<dbReference type="AlphaFoldDB" id="A0A4Q9MB23"/>
<dbReference type="Proteomes" id="UP000292957">
    <property type="component" value="Unassembled WGS sequence"/>
</dbReference>
<feature type="region of interest" description="Disordered" evidence="1">
    <location>
        <begin position="18"/>
        <end position="37"/>
    </location>
</feature>
<reference evidence="2" key="1">
    <citation type="submission" date="2019-01" db="EMBL/GenBank/DDBJ databases">
        <title>Draft genome sequences of three monokaryotic isolates of the white-rot basidiomycete fungus Dichomitus squalens.</title>
        <authorList>
            <consortium name="DOE Joint Genome Institute"/>
            <person name="Lopez S.C."/>
            <person name="Andreopoulos B."/>
            <person name="Pangilinan J."/>
            <person name="Lipzen A."/>
            <person name="Riley R."/>
            <person name="Ahrendt S."/>
            <person name="Ng V."/>
            <person name="Barry K."/>
            <person name="Daum C."/>
            <person name="Grigoriev I.V."/>
            <person name="Hilden K.S."/>
            <person name="Makela M.R."/>
            <person name="de Vries R.P."/>
        </authorList>
    </citation>
    <scope>NUCLEOTIDE SEQUENCE [LARGE SCALE GENOMIC DNA]</scope>
    <source>
        <strain evidence="2">OM18370.1</strain>
    </source>
</reference>
<evidence type="ECO:0000313" key="2">
    <source>
        <dbReference type="EMBL" id="TBU23657.1"/>
    </source>
</evidence>
<evidence type="ECO:0000256" key="1">
    <source>
        <dbReference type="SAM" id="MobiDB-lite"/>
    </source>
</evidence>
<organism evidence="2">
    <name type="scientific">Dichomitus squalens</name>
    <dbReference type="NCBI Taxonomy" id="114155"/>
    <lineage>
        <taxon>Eukaryota</taxon>
        <taxon>Fungi</taxon>
        <taxon>Dikarya</taxon>
        <taxon>Basidiomycota</taxon>
        <taxon>Agaricomycotina</taxon>
        <taxon>Agaricomycetes</taxon>
        <taxon>Polyporales</taxon>
        <taxon>Polyporaceae</taxon>
        <taxon>Dichomitus</taxon>
    </lineage>
</organism>
<sequence length="178" mass="19413">MFATDVVLLVSNVTSRTPEARPAASRRQARSVQTHGKRSHCTRSHIYVHYRLSVADAVCQGGVISDIAFVCASPSSHHAAGMQSSASQRGLKSCLYIDSSTSLWFATCCVMTWLSGGRATLVSDGEETCRAVERRRGHSDEVPAQGVSVIASVRHHTRGMRTRSIWSARATRRRVQAS</sequence>
<name>A0A4Q9MB23_9APHY</name>
<gene>
    <name evidence="2" type="ORF">BD311DRAFT_768009</name>
</gene>
<proteinExistence type="predicted"/>